<sequence>MMQAQATFFGSTFGRNAGEDDDQVAGWPRLSEVDQNDHGDDGHEDGEGEGPVFVPSTSAPSTSAPSPSAQRPGALRRPKEKVKLADERPGQAVEPKKALKEEQMESPDVKPVARASSAVRPPAVEEGNWLRMDVPPGNFGHQINHLGQAIRPRAEQQRPAPVPPPPPPNNEPVTVIPAEEE</sequence>
<feature type="compositionally biased region" description="Polar residues" evidence="1">
    <location>
        <begin position="1"/>
        <end position="14"/>
    </location>
</feature>
<dbReference type="Proteomes" id="UP001642484">
    <property type="component" value="Unassembled WGS sequence"/>
</dbReference>
<organism evidence="2 3">
    <name type="scientific">Durusdinium trenchii</name>
    <dbReference type="NCBI Taxonomy" id="1381693"/>
    <lineage>
        <taxon>Eukaryota</taxon>
        <taxon>Sar</taxon>
        <taxon>Alveolata</taxon>
        <taxon>Dinophyceae</taxon>
        <taxon>Suessiales</taxon>
        <taxon>Symbiodiniaceae</taxon>
        <taxon>Durusdinium</taxon>
    </lineage>
</organism>
<keyword evidence="3" id="KW-1185">Reference proteome</keyword>
<gene>
    <name evidence="2" type="ORF">CCMP2556_LOCUS27017</name>
</gene>
<name>A0ABP0MS06_9DINO</name>
<reference evidence="2 3" key="1">
    <citation type="submission" date="2024-02" db="EMBL/GenBank/DDBJ databases">
        <authorList>
            <person name="Chen Y."/>
            <person name="Shah S."/>
            <person name="Dougan E. K."/>
            <person name="Thang M."/>
            <person name="Chan C."/>
        </authorList>
    </citation>
    <scope>NUCLEOTIDE SEQUENCE [LARGE SCALE GENOMIC DNA]</scope>
</reference>
<comment type="caution">
    <text evidence="2">The sequence shown here is derived from an EMBL/GenBank/DDBJ whole genome shotgun (WGS) entry which is preliminary data.</text>
</comment>
<feature type="region of interest" description="Disordered" evidence="1">
    <location>
        <begin position="1"/>
        <end position="181"/>
    </location>
</feature>
<feature type="compositionally biased region" description="Pro residues" evidence="1">
    <location>
        <begin position="160"/>
        <end position="170"/>
    </location>
</feature>
<dbReference type="EMBL" id="CAXAMN010019224">
    <property type="protein sequence ID" value="CAK9053898.1"/>
    <property type="molecule type" value="Genomic_DNA"/>
</dbReference>
<evidence type="ECO:0000313" key="2">
    <source>
        <dbReference type="EMBL" id="CAK9053898.1"/>
    </source>
</evidence>
<feature type="compositionally biased region" description="Basic and acidic residues" evidence="1">
    <location>
        <begin position="81"/>
        <end position="103"/>
    </location>
</feature>
<evidence type="ECO:0000313" key="3">
    <source>
        <dbReference type="Proteomes" id="UP001642484"/>
    </source>
</evidence>
<feature type="compositionally biased region" description="Low complexity" evidence="1">
    <location>
        <begin position="55"/>
        <end position="69"/>
    </location>
</feature>
<protein>
    <submittedName>
        <fullName evidence="2">Uncharacterized protein</fullName>
    </submittedName>
</protein>
<proteinExistence type="predicted"/>
<evidence type="ECO:0000256" key="1">
    <source>
        <dbReference type="SAM" id="MobiDB-lite"/>
    </source>
</evidence>
<accession>A0ABP0MS06</accession>
<feature type="compositionally biased region" description="Basic and acidic residues" evidence="1">
    <location>
        <begin position="31"/>
        <end position="41"/>
    </location>
</feature>